<feature type="transmembrane region" description="Helical" evidence="1">
    <location>
        <begin position="36"/>
        <end position="57"/>
    </location>
</feature>
<gene>
    <name evidence="2" type="ORF">SAMN05444007_108208</name>
</gene>
<name>A0A1H7CMA3_9RHOB</name>
<protein>
    <submittedName>
        <fullName evidence="2">Uncharacterized protein</fullName>
    </submittedName>
</protein>
<dbReference type="AlphaFoldDB" id="A0A1H7CMA3"/>
<dbReference type="Proteomes" id="UP000199379">
    <property type="component" value="Unassembled WGS sequence"/>
</dbReference>
<keyword evidence="1" id="KW-0472">Membrane</keyword>
<organism evidence="2 3">
    <name type="scientific">Cribrihabitans marinus</name>
    <dbReference type="NCBI Taxonomy" id="1227549"/>
    <lineage>
        <taxon>Bacteria</taxon>
        <taxon>Pseudomonadati</taxon>
        <taxon>Pseudomonadota</taxon>
        <taxon>Alphaproteobacteria</taxon>
        <taxon>Rhodobacterales</taxon>
        <taxon>Paracoccaceae</taxon>
        <taxon>Cribrihabitans</taxon>
    </lineage>
</organism>
<reference evidence="2 3" key="1">
    <citation type="submission" date="2016-10" db="EMBL/GenBank/DDBJ databases">
        <authorList>
            <person name="de Groot N.N."/>
        </authorList>
    </citation>
    <scope>NUCLEOTIDE SEQUENCE [LARGE SCALE GENOMIC DNA]</scope>
    <source>
        <strain evidence="2 3">DSM 29340</strain>
    </source>
</reference>
<evidence type="ECO:0000313" key="3">
    <source>
        <dbReference type="Proteomes" id="UP000199379"/>
    </source>
</evidence>
<evidence type="ECO:0000256" key="1">
    <source>
        <dbReference type="SAM" id="Phobius"/>
    </source>
</evidence>
<proteinExistence type="predicted"/>
<sequence>MHTLIGLGFAVFAVLLVLGGDLVIAASDDAEEPARPLLPLAAICGVSAFLLIVYMHYLTLA</sequence>
<evidence type="ECO:0000313" key="2">
    <source>
        <dbReference type="EMBL" id="SEJ90818.1"/>
    </source>
</evidence>
<keyword evidence="3" id="KW-1185">Reference proteome</keyword>
<dbReference type="EMBL" id="FNYD01000008">
    <property type="protein sequence ID" value="SEJ90818.1"/>
    <property type="molecule type" value="Genomic_DNA"/>
</dbReference>
<keyword evidence="1" id="KW-1133">Transmembrane helix</keyword>
<keyword evidence="1" id="KW-0812">Transmembrane</keyword>
<accession>A0A1H7CMA3</accession>
<dbReference type="RefSeq" id="WP_092368566.1">
    <property type="nucleotide sequence ID" value="NZ_BMGV01000008.1"/>
</dbReference>